<dbReference type="InterPro" id="IPR025943">
    <property type="entry name" value="Sigma_54_int_dom_ATP-bd_2"/>
</dbReference>
<dbReference type="SMART" id="SM00448">
    <property type="entry name" value="REC"/>
    <property type="match status" value="1"/>
</dbReference>
<sequence length="454" mass="50040">MSEARTAATEQPLILLVDDDPDILQLLSMRLNASGYRVTTASSGEEALASLDREQAAAVITDLRMEPMDGMALFAHIQQNWPNVPVIMLTAHGSIREAVEATQQGLFSFLTKPIDNRELRQVLDQALELGGLGAAPKAGWSDAIVTRSELMFKRLEQARRLARSDINVLIGGESGTGKELLAQAVHNASARAEQPFIAVNCGAIPADLLESELFGHVKGAFTGATHNRDGLFLAADGGTLFLDEIGDMPLNLQVKLLRVLQERKVRPLGSSADQPVDVRIISATHRDLEQAIAAQDFREDLYYRLNVAQLALPPLRERKEDIPLLARSFLDDIAQRTGDAVRQLSPGGQRMLLQFDWPGNIRQLRNVIEQLVALSPAPLIAESLIAEVLPEQGAPALVPLKEAKRQFERDYVVRILRMTGGNITEAARLAGRNRSDFHKIMKRHELDSERFRSA</sequence>
<dbReference type="GO" id="GO:0003677">
    <property type="term" value="F:DNA binding"/>
    <property type="evidence" value="ECO:0007669"/>
    <property type="project" value="UniProtKB-KW"/>
</dbReference>
<dbReference type="PANTHER" id="PTHR32071:SF116">
    <property type="entry name" value="TRANSCRIPTIONAL REGULATORY PROTEIN GLRR"/>
    <property type="match status" value="1"/>
</dbReference>
<dbReference type="OrthoDB" id="9804019at2"/>
<keyword evidence="6" id="KW-0238">DNA-binding</keyword>
<dbReference type="GO" id="GO:0006355">
    <property type="term" value="P:regulation of DNA-templated transcription"/>
    <property type="evidence" value="ECO:0007669"/>
    <property type="project" value="InterPro"/>
</dbReference>
<evidence type="ECO:0000256" key="4">
    <source>
        <dbReference type="ARBA" id="ARBA00023012"/>
    </source>
</evidence>
<dbReference type="SUPFAM" id="SSF52540">
    <property type="entry name" value="P-loop containing nucleoside triphosphate hydrolases"/>
    <property type="match status" value="1"/>
</dbReference>
<name>A0A3N1NVF4_9GAMM</name>
<dbReference type="InterPro" id="IPR003593">
    <property type="entry name" value="AAA+_ATPase"/>
</dbReference>
<dbReference type="Gene3D" id="1.10.8.60">
    <property type="match status" value="1"/>
</dbReference>
<dbReference type="PROSITE" id="PS00688">
    <property type="entry name" value="SIGMA54_INTERACT_3"/>
    <property type="match status" value="1"/>
</dbReference>
<evidence type="ECO:0000256" key="6">
    <source>
        <dbReference type="ARBA" id="ARBA00023125"/>
    </source>
</evidence>
<keyword evidence="1 8" id="KW-0597">Phosphoprotein</keyword>
<accession>A0A3N1NVF4</accession>
<evidence type="ECO:0000259" key="10">
    <source>
        <dbReference type="PROSITE" id="PS50110"/>
    </source>
</evidence>
<dbReference type="InterPro" id="IPR001789">
    <property type="entry name" value="Sig_transdc_resp-reg_receiver"/>
</dbReference>
<dbReference type="EMBL" id="RJUK01000002">
    <property type="protein sequence ID" value="ROQ18470.1"/>
    <property type="molecule type" value="Genomic_DNA"/>
</dbReference>
<evidence type="ECO:0000256" key="7">
    <source>
        <dbReference type="ARBA" id="ARBA00023163"/>
    </source>
</evidence>
<dbReference type="AlphaFoldDB" id="A0A3N1NVF4"/>
<dbReference type="GO" id="GO:0005524">
    <property type="term" value="F:ATP binding"/>
    <property type="evidence" value="ECO:0007669"/>
    <property type="project" value="UniProtKB-KW"/>
</dbReference>
<dbReference type="FunFam" id="3.40.50.2300:FF:000018">
    <property type="entry name" value="DNA-binding transcriptional regulator NtrC"/>
    <property type="match status" value="1"/>
</dbReference>
<dbReference type="InterPro" id="IPR002078">
    <property type="entry name" value="Sigma_54_int"/>
</dbReference>
<dbReference type="PROSITE" id="PS00675">
    <property type="entry name" value="SIGMA54_INTERACT_1"/>
    <property type="match status" value="1"/>
</dbReference>
<dbReference type="PROSITE" id="PS00676">
    <property type="entry name" value="SIGMA54_INTERACT_2"/>
    <property type="match status" value="1"/>
</dbReference>
<evidence type="ECO:0000259" key="9">
    <source>
        <dbReference type="PROSITE" id="PS50045"/>
    </source>
</evidence>
<dbReference type="InterPro" id="IPR011006">
    <property type="entry name" value="CheY-like_superfamily"/>
</dbReference>
<dbReference type="InterPro" id="IPR027417">
    <property type="entry name" value="P-loop_NTPase"/>
</dbReference>
<dbReference type="CDD" id="cd00009">
    <property type="entry name" value="AAA"/>
    <property type="match status" value="1"/>
</dbReference>
<dbReference type="PANTHER" id="PTHR32071">
    <property type="entry name" value="TRANSCRIPTIONAL REGULATORY PROTEIN"/>
    <property type="match status" value="1"/>
</dbReference>
<evidence type="ECO:0000256" key="1">
    <source>
        <dbReference type="ARBA" id="ARBA00022553"/>
    </source>
</evidence>
<evidence type="ECO:0000256" key="3">
    <source>
        <dbReference type="ARBA" id="ARBA00022840"/>
    </source>
</evidence>
<evidence type="ECO:0000256" key="5">
    <source>
        <dbReference type="ARBA" id="ARBA00023015"/>
    </source>
</evidence>
<dbReference type="InterPro" id="IPR025662">
    <property type="entry name" value="Sigma_54_int_dom_ATP-bd_1"/>
</dbReference>
<evidence type="ECO:0000256" key="8">
    <source>
        <dbReference type="PROSITE-ProRule" id="PRU00169"/>
    </source>
</evidence>
<keyword evidence="4" id="KW-0902">Two-component regulatory system</keyword>
<reference evidence="11 12" key="1">
    <citation type="submission" date="2018-11" db="EMBL/GenBank/DDBJ databases">
        <title>Genomic Encyclopedia of Type Strains, Phase IV (KMG-IV): sequencing the most valuable type-strain genomes for metagenomic binning, comparative biology and taxonomic classification.</title>
        <authorList>
            <person name="Goeker M."/>
        </authorList>
    </citation>
    <scope>NUCLEOTIDE SEQUENCE [LARGE SCALE GENOMIC DNA]</scope>
    <source>
        <strain evidence="11 12">DSM 16974</strain>
    </source>
</reference>
<dbReference type="Proteomes" id="UP000273643">
    <property type="component" value="Unassembled WGS sequence"/>
</dbReference>
<dbReference type="InterPro" id="IPR025944">
    <property type="entry name" value="Sigma_54_int_dom_CS"/>
</dbReference>
<dbReference type="InterPro" id="IPR009057">
    <property type="entry name" value="Homeodomain-like_sf"/>
</dbReference>
<dbReference type="PROSITE" id="PS50110">
    <property type="entry name" value="RESPONSE_REGULATORY"/>
    <property type="match status" value="1"/>
</dbReference>
<keyword evidence="7" id="KW-0804">Transcription</keyword>
<keyword evidence="3" id="KW-0067">ATP-binding</keyword>
<dbReference type="Pfam" id="PF00072">
    <property type="entry name" value="Response_reg"/>
    <property type="match status" value="1"/>
</dbReference>
<comment type="caution">
    <text evidence="11">The sequence shown here is derived from an EMBL/GenBank/DDBJ whole genome shotgun (WGS) entry which is preliminary data.</text>
</comment>
<proteinExistence type="predicted"/>
<dbReference type="Pfam" id="PF00158">
    <property type="entry name" value="Sigma54_activat"/>
    <property type="match status" value="1"/>
</dbReference>
<dbReference type="Gene3D" id="3.40.50.300">
    <property type="entry name" value="P-loop containing nucleotide triphosphate hydrolases"/>
    <property type="match status" value="1"/>
</dbReference>
<gene>
    <name evidence="11" type="ORF">EDC38_2697</name>
</gene>
<dbReference type="InterPro" id="IPR058031">
    <property type="entry name" value="AAA_lid_NorR"/>
</dbReference>
<dbReference type="SUPFAM" id="SSF46689">
    <property type="entry name" value="Homeodomain-like"/>
    <property type="match status" value="1"/>
</dbReference>
<keyword evidence="5" id="KW-0805">Transcription regulation</keyword>
<dbReference type="FunFam" id="3.40.50.300:FF:000006">
    <property type="entry name" value="DNA-binding transcriptional regulator NtrC"/>
    <property type="match status" value="1"/>
</dbReference>
<evidence type="ECO:0000313" key="11">
    <source>
        <dbReference type="EMBL" id="ROQ18470.1"/>
    </source>
</evidence>
<dbReference type="Gene3D" id="1.10.10.60">
    <property type="entry name" value="Homeodomain-like"/>
    <property type="match status" value="1"/>
</dbReference>
<keyword evidence="2" id="KW-0547">Nucleotide-binding</keyword>
<keyword evidence="12" id="KW-1185">Reference proteome</keyword>
<evidence type="ECO:0000256" key="2">
    <source>
        <dbReference type="ARBA" id="ARBA00022741"/>
    </source>
</evidence>
<dbReference type="GO" id="GO:0000160">
    <property type="term" value="P:phosphorelay signal transduction system"/>
    <property type="evidence" value="ECO:0007669"/>
    <property type="project" value="UniProtKB-KW"/>
</dbReference>
<organism evidence="11 12">
    <name type="scientific">Marinimicrobium koreense</name>
    <dbReference type="NCBI Taxonomy" id="306545"/>
    <lineage>
        <taxon>Bacteria</taxon>
        <taxon>Pseudomonadati</taxon>
        <taxon>Pseudomonadota</taxon>
        <taxon>Gammaproteobacteria</taxon>
        <taxon>Cellvibrionales</taxon>
        <taxon>Cellvibrionaceae</taxon>
        <taxon>Marinimicrobium</taxon>
    </lineage>
</organism>
<protein>
    <submittedName>
        <fullName evidence="11">Two-component system response regulator GlrR</fullName>
    </submittedName>
</protein>
<dbReference type="Gene3D" id="3.40.50.2300">
    <property type="match status" value="1"/>
</dbReference>
<dbReference type="PROSITE" id="PS50045">
    <property type="entry name" value="SIGMA54_INTERACT_4"/>
    <property type="match status" value="1"/>
</dbReference>
<dbReference type="SMART" id="SM00382">
    <property type="entry name" value="AAA"/>
    <property type="match status" value="1"/>
</dbReference>
<dbReference type="RefSeq" id="WP_123639098.1">
    <property type="nucleotide sequence ID" value="NZ_RJUK01000002.1"/>
</dbReference>
<feature type="modified residue" description="4-aspartylphosphate" evidence="8">
    <location>
        <position position="62"/>
    </location>
</feature>
<feature type="domain" description="Sigma-54 factor interaction" evidence="9">
    <location>
        <begin position="144"/>
        <end position="373"/>
    </location>
</feature>
<feature type="domain" description="Response regulatory" evidence="10">
    <location>
        <begin position="13"/>
        <end position="127"/>
    </location>
</feature>
<dbReference type="Pfam" id="PF25601">
    <property type="entry name" value="AAA_lid_14"/>
    <property type="match status" value="1"/>
</dbReference>
<dbReference type="SUPFAM" id="SSF52172">
    <property type="entry name" value="CheY-like"/>
    <property type="match status" value="1"/>
</dbReference>
<evidence type="ECO:0000313" key="12">
    <source>
        <dbReference type="Proteomes" id="UP000273643"/>
    </source>
</evidence>